<dbReference type="SUPFAM" id="SSF50494">
    <property type="entry name" value="Trypsin-like serine proteases"/>
    <property type="match status" value="1"/>
</dbReference>
<evidence type="ECO:0000313" key="1">
    <source>
        <dbReference type="EMBL" id="XBH01487.1"/>
    </source>
</evidence>
<organism evidence="1">
    <name type="scientific">Singulisphaera sp. Ch08</name>
    <dbReference type="NCBI Taxonomy" id="3120278"/>
    <lineage>
        <taxon>Bacteria</taxon>
        <taxon>Pseudomonadati</taxon>
        <taxon>Planctomycetota</taxon>
        <taxon>Planctomycetia</taxon>
        <taxon>Isosphaerales</taxon>
        <taxon>Isosphaeraceae</taxon>
        <taxon>Singulisphaera</taxon>
    </lineage>
</organism>
<dbReference type="InterPro" id="IPR009003">
    <property type="entry name" value="Peptidase_S1_PA"/>
</dbReference>
<sequence length="283" mass="29611">MDNEGKFAGGDPVQVIVEDTGPVVAEMNTARARPCDGGFSVGHVNVTAGTFGGNVRFGANFGFILSNNHVLANVNAGTVGDNVLQPGVADGGTVQNDVIATLTRWVPIDFATGANNEVDCAIAEAVNPGDITRNVQGIGIPGALADATPQQAIRKSGRSTQLTTGTIVSDNATTRTTLGGQTAVFVNQLQYTQMTNGGDSGSLIWDQNSLTVVGLHYAGDTSNSYGNKILRVLALLSRAFTIYDVKGKATHFDEADICLLDQPKGLNKHKLKKAATPKRKSVK</sequence>
<dbReference type="RefSeq" id="WP_406694213.1">
    <property type="nucleotide sequence ID" value="NZ_CP155447.1"/>
</dbReference>
<dbReference type="AlphaFoldDB" id="A0AAU7C925"/>
<proteinExistence type="predicted"/>
<reference evidence="1" key="1">
    <citation type="submission" date="2024-05" db="EMBL/GenBank/DDBJ databases">
        <title>Planctomycetes of the genus Singulisphaera possess chitinolytic capabilities.</title>
        <authorList>
            <person name="Ivanova A."/>
        </authorList>
    </citation>
    <scope>NUCLEOTIDE SEQUENCE</scope>
    <source>
        <strain evidence="1">Ch08T</strain>
    </source>
</reference>
<dbReference type="Gene3D" id="2.40.10.10">
    <property type="entry name" value="Trypsin-like serine proteases"/>
    <property type="match status" value="1"/>
</dbReference>
<name>A0AAU7C925_9BACT</name>
<dbReference type="EMBL" id="CP155447">
    <property type="protein sequence ID" value="XBH01487.1"/>
    <property type="molecule type" value="Genomic_DNA"/>
</dbReference>
<gene>
    <name evidence="1" type="ORF">V5E97_24405</name>
</gene>
<protein>
    <recommendedName>
        <fullName evidence="2">Serine protease</fullName>
    </recommendedName>
</protein>
<dbReference type="InterPro" id="IPR043504">
    <property type="entry name" value="Peptidase_S1_PA_chymotrypsin"/>
</dbReference>
<accession>A0AAU7C925</accession>
<evidence type="ECO:0008006" key="2">
    <source>
        <dbReference type="Google" id="ProtNLM"/>
    </source>
</evidence>